<dbReference type="InterPro" id="IPR033394">
    <property type="entry name" value="Svf1-like_C"/>
</dbReference>
<evidence type="ECO:0000313" key="6">
    <source>
        <dbReference type="EMBL" id="ORY43155.1"/>
    </source>
</evidence>
<dbReference type="InterPro" id="IPR013931">
    <property type="entry name" value="Svf1-like_N"/>
</dbReference>
<evidence type="ECO:0000313" key="7">
    <source>
        <dbReference type="Proteomes" id="UP000193642"/>
    </source>
</evidence>
<name>A0A1Y2CA04_9FUNG</name>
<dbReference type="PANTHER" id="PTHR47107:SF1">
    <property type="entry name" value="CERAMIDE-BINDING PROTEIN SVF1-RELATED"/>
    <property type="match status" value="1"/>
</dbReference>
<dbReference type="SUPFAM" id="SSF159245">
    <property type="entry name" value="AttH-like"/>
    <property type="match status" value="1"/>
</dbReference>
<organism evidence="6 7">
    <name type="scientific">Rhizoclosmatium globosum</name>
    <dbReference type="NCBI Taxonomy" id="329046"/>
    <lineage>
        <taxon>Eukaryota</taxon>
        <taxon>Fungi</taxon>
        <taxon>Fungi incertae sedis</taxon>
        <taxon>Chytridiomycota</taxon>
        <taxon>Chytridiomycota incertae sedis</taxon>
        <taxon>Chytridiomycetes</taxon>
        <taxon>Chytridiales</taxon>
        <taxon>Chytriomycetaceae</taxon>
        <taxon>Rhizoclosmatium</taxon>
    </lineage>
</organism>
<dbReference type="Pfam" id="PF08622">
    <property type="entry name" value="Svf1"/>
    <property type="match status" value="1"/>
</dbReference>
<keyword evidence="3" id="KW-0963">Cytoplasm</keyword>
<feature type="domain" description="Svf1-like C-terminal" evidence="5">
    <location>
        <begin position="224"/>
        <end position="385"/>
    </location>
</feature>
<dbReference type="AlphaFoldDB" id="A0A1Y2CA04"/>
<feature type="domain" description="Svf1-like N-terminal" evidence="4">
    <location>
        <begin position="65"/>
        <end position="222"/>
    </location>
</feature>
<evidence type="ECO:0000259" key="5">
    <source>
        <dbReference type="Pfam" id="PF17187"/>
    </source>
</evidence>
<comment type="caution">
    <text evidence="6">The sequence shown here is derived from an EMBL/GenBank/DDBJ whole genome shotgun (WGS) entry which is preliminary data.</text>
</comment>
<gene>
    <name evidence="6" type="ORF">BCR33DRAFT_717888</name>
</gene>
<evidence type="ECO:0000256" key="3">
    <source>
        <dbReference type="ARBA" id="ARBA00022490"/>
    </source>
</evidence>
<dbReference type="EMBL" id="MCGO01000026">
    <property type="protein sequence ID" value="ORY43155.1"/>
    <property type="molecule type" value="Genomic_DNA"/>
</dbReference>
<dbReference type="Proteomes" id="UP000193642">
    <property type="component" value="Unassembled WGS sequence"/>
</dbReference>
<evidence type="ECO:0000256" key="1">
    <source>
        <dbReference type="ARBA" id="ARBA00004496"/>
    </source>
</evidence>
<evidence type="ECO:0000259" key="4">
    <source>
        <dbReference type="Pfam" id="PF08622"/>
    </source>
</evidence>
<dbReference type="OrthoDB" id="2590239at2759"/>
<dbReference type="GO" id="GO:0005737">
    <property type="term" value="C:cytoplasm"/>
    <property type="evidence" value="ECO:0007669"/>
    <property type="project" value="UniProtKB-SubCell"/>
</dbReference>
<comment type="subcellular location">
    <subcellularLocation>
        <location evidence="1">Cytoplasm</location>
    </subcellularLocation>
</comment>
<dbReference type="InterPro" id="IPR051385">
    <property type="entry name" value="Ceramide-binding_SVF1"/>
</dbReference>
<protein>
    <submittedName>
        <fullName evidence="6">Oxidative stress survival, Svf1-like protein</fullName>
    </submittedName>
</protein>
<reference evidence="6 7" key="1">
    <citation type="submission" date="2016-07" db="EMBL/GenBank/DDBJ databases">
        <title>Pervasive Adenine N6-methylation of Active Genes in Fungi.</title>
        <authorList>
            <consortium name="DOE Joint Genome Institute"/>
            <person name="Mondo S.J."/>
            <person name="Dannebaum R.O."/>
            <person name="Kuo R.C."/>
            <person name="Labutti K."/>
            <person name="Haridas S."/>
            <person name="Kuo A."/>
            <person name="Salamov A."/>
            <person name="Ahrendt S.R."/>
            <person name="Lipzen A."/>
            <person name="Sullivan W."/>
            <person name="Andreopoulos W.B."/>
            <person name="Clum A."/>
            <person name="Lindquist E."/>
            <person name="Daum C."/>
            <person name="Ramamoorthy G.K."/>
            <person name="Gryganskyi A."/>
            <person name="Culley D."/>
            <person name="Magnuson J.K."/>
            <person name="James T.Y."/>
            <person name="O'Malley M.A."/>
            <person name="Stajich J.E."/>
            <person name="Spatafora J.W."/>
            <person name="Visel A."/>
            <person name="Grigoriev I.V."/>
        </authorList>
    </citation>
    <scope>NUCLEOTIDE SEQUENCE [LARGE SCALE GENOMIC DNA]</scope>
    <source>
        <strain evidence="6 7">JEL800</strain>
    </source>
</reference>
<accession>A0A1Y2CA04</accession>
<dbReference type="PANTHER" id="PTHR47107">
    <property type="entry name" value="SVF1-LIKE PROTEIN YDR222W-RELATED"/>
    <property type="match status" value="1"/>
</dbReference>
<evidence type="ECO:0000256" key="2">
    <source>
        <dbReference type="ARBA" id="ARBA00009069"/>
    </source>
</evidence>
<dbReference type="Pfam" id="PF17187">
    <property type="entry name" value="Svf1_C"/>
    <property type="match status" value="1"/>
</dbReference>
<keyword evidence="7" id="KW-1185">Reference proteome</keyword>
<comment type="similarity">
    <text evidence="2">Belongs to the SVF1 family.</text>
</comment>
<proteinExistence type="inferred from homology"/>
<sequence length="388" mass="42728">MLGWGKKSAVTDNVVSNVAALKKQVLALPNPEPGSFLRSDVLPSTAKNTATEEDLKWQMMGSGATETMTFYMALEGGVFAFVQMAYSTLGLSPNVGLTCRIYLPDGTKDGKTINHTSSAFKLSNNNLSASCGEEMAITYNPETRGYAVKFVLSKETMIDVVYTPLEPAFKIGDGRVVFGKGPKDGFVQAQFMPKATVEGTMMCLGRSVEVGKGQGLFHHALQVKPQSAAKWNFINFQSEKDALMLYEFEMPQKNQSDVNIVSQGCLVRNGRTIAALSNNRAVHVQKVLDPVSHYEIPTQIFVSWAGKTVDDNLDVSVELGTVLKHKLDTIDVLAELPYLLRKFIQTFITAPFLFLWYEQDVVAKVTINGETEEIEGNAFIECSFLCKE</sequence>
<dbReference type="GO" id="GO:0006979">
    <property type="term" value="P:response to oxidative stress"/>
    <property type="evidence" value="ECO:0007669"/>
    <property type="project" value="InterPro"/>
</dbReference>